<feature type="non-terminal residue" evidence="2">
    <location>
        <position position="1041"/>
    </location>
</feature>
<feature type="region of interest" description="Disordered" evidence="1">
    <location>
        <begin position="695"/>
        <end position="733"/>
    </location>
</feature>
<feature type="region of interest" description="Disordered" evidence="1">
    <location>
        <begin position="481"/>
        <end position="536"/>
    </location>
</feature>
<name>A0A6S7GSV0_PARCT</name>
<dbReference type="InterPro" id="IPR001849">
    <property type="entry name" value="PH_domain"/>
</dbReference>
<dbReference type="Proteomes" id="UP001152795">
    <property type="component" value="Unassembled WGS sequence"/>
</dbReference>
<feature type="compositionally biased region" description="Polar residues" evidence="1">
    <location>
        <begin position="494"/>
        <end position="508"/>
    </location>
</feature>
<dbReference type="PROSITE" id="PS50003">
    <property type="entry name" value="PH_DOMAIN"/>
    <property type="match status" value="3"/>
</dbReference>
<feature type="compositionally biased region" description="Basic and acidic residues" evidence="1">
    <location>
        <begin position="704"/>
        <end position="725"/>
    </location>
</feature>
<feature type="region of interest" description="Disordered" evidence="1">
    <location>
        <begin position="105"/>
        <end position="164"/>
    </location>
</feature>
<proteinExistence type="predicted"/>
<feature type="compositionally biased region" description="Basic and acidic residues" evidence="1">
    <location>
        <begin position="113"/>
        <end position="134"/>
    </location>
</feature>
<dbReference type="PANTHER" id="PTHR12092">
    <property type="entry name" value="PLECKSTRIN"/>
    <property type="match status" value="1"/>
</dbReference>
<feature type="region of interest" description="Disordered" evidence="1">
    <location>
        <begin position="878"/>
        <end position="899"/>
    </location>
</feature>
<accession>A0A6S7GSV0</accession>
<dbReference type="OrthoDB" id="5968705at2759"/>
<dbReference type="SMART" id="SM00233">
    <property type="entry name" value="PH"/>
    <property type="match status" value="4"/>
</dbReference>
<dbReference type="Gene3D" id="2.30.29.30">
    <property type="entry name" value="Pleckstrin-homology domain (PH domain)/Phosphotyrosine-binding domain (PTB)"/>
    <property type="match status" value="4"/>
</dbReference>
<dbReference type="InterPro" id="IPR037370">
    <property type="entry name" value="Pleckstrin"/>
</dbReference>
<dbReference type="SUPFAM" id="SSF50729">
    <property type="entry name" value="PH domain-like"/>
    <property type="match status" value="4"/>
</dbReference>
<sequence length="1041" mass="117326">MAKELIEPLTELQKAEVADEILPGILVFLDKLLSKEHVSDEVEAVRQGYVAILQCTSTESPEVVRKNVDSLAESSLKYETGAKSGKFGRIREKRLINIRQFHFKQNQRKQERKNKMDQNDDSRLVTHTDDESRLIPKSGKTPRAVTGTEDAGQVSSQVNMGTDDESRYLTTTDDERRVSTGGESFVELSQSDLTSQKYSKVADSNINKGYLYHKESDGLRQRWFILDESVLKCYKRQNQSLLFEVNFSEGGYSAIKGRIGKMSAIRLSGTKASSSHLFASPKVETVASWMMALSSAGVRLQDDILREVSMNQQNNNNNNKVKWSLDGKIFPEKDEFRSELLEALEFIERSRGPCILPKRSSYSFKELDVLKKLKSSLVAKKAECKLNRRKTWSGGSFPISNLAMLERFRKPISGSDGNFGDAKKKKEEIVKELESKSLPEILTSSGVVPIAKEDRTELETSEKNADQLVDNEEELCYTKSMPEGLNKQPDSDVITASQSPRGSITAQSVPDLLIHPGQESPHQSSSPKTERQLKPSISLTRVMSMKASLMKNAIISGWKRKGRRGSGLIALDPEISDIHGCVFRKKGLHWKLRWCAVSGEIFYAFRDSQYTQEDFRCSLRKCCVVCSSQEPGRAYTFKLVRRKGEDILLAAEDASELERWLAVLQRETSKYNLSEGVDSRSSSLTVSLFGSDNVGDSSAAEDTPPEKRNSNYCETTDKDSSDEHSTTSSISTKVRSRGLHEKGYVYYLVKQDTWEHCWMEVSFGVLSIYNSETKETALQRDHVALCDIQHDITNGQRPYSFVLKKPGRHPIYFAVDNEHDFVKWQKCFNSWRKRSTDDRTELRENATAHPGLKRDDVIPSSQNYLTIPMPPPLCETPVTSDSDWCGDGNDSKTSELAERPKIRRSMTDVLAQITPKLKRRSHSSIGSSTEAGNDTRKNAVKSSFLYYKANSGLWVKYWCVLDSGSIYCFTSPEDGVACFSVEIQGCEIRRTSCKSKNFTFDVFHRAADKHHEFAGESTYVMYAWMRVLKIAAGPGGLKNVN</sequence>
<reference evidence="2" key="1">
    <citation type="submission" date="2020-04" db="EMBL/GenBank/DDBJ databases">
        <authorList>
            <person name="Alioto T."/>
            <person name="Alioto T."/>
            <person name="Gomez Garrido J."/>
        </authorList>
    </citation>
    <scope>NUCLEOTIDE SEQUENCE</scope>
    <source>
        <strain evidence="2">A484AB</strain>
    </source>
</reference>
<dbReference type="AlphaFoldDB" id="A0A6S7GSV0"/>
<comment type="caution">
    <text evidence="2">The sequence shown here is derived from an EMBL/GenBank/DDBJ whole genome shotgun (WGS) entry which is preliminary data.</text>
</comment>
<dbReference type="Pfam" id="PF00169">
    <property type="entry name" value="PH"/>
    <property type="match status" value="2"/>
</dbReference>
<protein>
    <submittedName>
        <fullName evidence="2">Uncharacterized protein</fullName>
    </submittedName>
</protein>
<organism evidence="2 3">
    <name type="scientific">Paramuricea clavata</name>
    <name type="common">Red gorgonian</name>
    <name type="synonym">Violescent sea-whip</name>
    <dbReference type="NCBI Taxonomy" id="317549"/>
    <lineage>
        <taxon>Eukaryota</taxon>
        <taxon>Metazoa</taxon>
        <taxon>Cnidaria</taxon>
        <taxon>Anthozoa</taxon>
        <taxon>Octocorallia</taxon>
        <taxon>Malacalcyonacea</taxon>
        <taxon>Plexauridae</taxon>
        <taxon>Paramuricea</taxon>
    </lineage>
</organism>
<evidence type="ECO:0000256" key="1">
    <source>
        <dbReference type="SAM" id="MobiDB-lite"/>
    </source>
</evidence>
<keyword evidence="3" id="KW-1185">Reference proteome</keyword>
<dbReference type="InterPro" id="IPR011993">
    <property type="entry name" value="PH-like_dom_sf"/>
</dbReference>
<dbReference type="GO" id="GO:0030036">
    <property type="term" value="P:actin cytoskeleton organization"/>
    <property type="evidence" value="ECO:0007669"/>
    <property type="project" value="TreeGrafter"/>
</dbReference>
<evidence type="ECO:0000313" key="2">
    <source>
        <dbReference type="EMBL" id="CAB3995108.1"/>
    </source>
</evidence>
<feature type="compositionally biased region" description="Basic and acidic residues" evidence="1">
    <location>
        <begin position="889"/>
        <end position="899"/>
    </location>
</feature>
<dbReference type="PANTHER" id="PTHR12092:SF16">
    <property type="entry name" value="PH DOMAIN-CONTAINING PROTEIN"/>
    <property type="match status" value="1"/>
</dbReference>
<evidence type="ECO:0000313" key="3">
    <source>
        <dbReference type="Proteomes" id="UP001152795"/>
    </source>
</evidence>
<dbReference type="GO" id="GO:0005886">
    <property type="term" value="C:plasma membrane"/>
    <property type="evidence" value="ECO:0007669"/>
    <property type="project" value="TreeGrafter"/>
</dbReference>
<dbReference type="CDD" id="cd00821">
    <property type="entry name" value="PH"/>
    <property type="match status" value="1"/>
</dbReference>
<gene>
    <name evidence="2" type="ORF">PACLA_8A027439</name>
</gene>
<dbReference type="EMBL" id="CACRXK020002599">
    <property type="protein sequence ID" value="CAB3995108.1"/>
    <property type="molecule type" value="Genomic_DNA"/>
</dbReference>